<feature type="region of interest" description="Disordered" evidence="2">
    <location>
        <begin position="519"/>
        <end position="540"/>
    </location>
</feature>
<dbReference type="Pfam" id="PF13598">
    <property type="entry name" value="DUF4139"/>
    <property type="match status" value="1"/>
</dbReference>
<evidence type="ECO:0000259" key="3">
    <source>
        <dbReference type="Pfam" id="PF13598"/>
    </source>
</evidence>
<keyword evidence="1" id="KW-0175">Coiled coil</keyword>
<evidence type="ECO:0000313" key="5">
    <source>
        <dbReference type="EMBL" id="RXW17071.1"/>
    </source>
</evidence>
<gene>
    <name evidence="5" type="ORF">EST38_g8783</name>
</gene>
<dbReference type="Pfam" id="PF13600">
    <property type="entry name" value="DUF4140"/>
    <property type="match status" value="1"/>
</dbReference>
<evidence type="ECO:0000256" key="1">
    <source>
        <dbReference type="SAM" id="Coils"/>
    </source>
</evidence>
<dbReference type="OrthoDB" id="10068793at2759"/>
<name>A0A4Q2DDT3_9AGAR</name>
<comment type="caution">
    <text evidence="5">The sequence shown here is derived from an EMBL/GenBank/DDBJ whole genome shotgun (WGS) entry which is preliminary data.</text>
</comment>
<evidence type="ECO:0000256" key="2">
    <source>
        <dbReference type="SAM" id="MobiDB-lite"/>
    </source>
</evidence>
<feature type="region of interest" description="Disordered" evidence="2">
    <location>
        <begin position="578"/>
        <end position="604"/>
    </location>
</feature>
<feature type="domain" description="DUF4139" evidence="3">
    <location>
        <begin position="217"/>
        <end position="519"/>
    </location>
</feature>
<dbReference type="Proteomes" id="UP000290288">
    <property type="component" value="Unassembled WGS sequence"/>
</dbReference>
<sequence>MTTAPVGNPPPFEQHVVQLESAVDSKITGVSIYSDRAEVNRVVRFSVKRGQNQAIISGLPNALNHDSLRVEGKGAGTIQDVTISQDKPKAIANPPELKTSPELKKLLSNKKDLEQAIYRNAQAQTTLDKYLGSLSSQQTPSSKLSEIFSDYDAVLSDLQKKKTGLSEELEDVEKAIIEEQSKLQAAVGEQKKWNPNVSLIVTVGIFANDDGDVELGLVYAVKRTSWTARYDIRVNTQTKEKAVSLVYKASIKQSSGEDWTDVPLTLETATPSFDKTLPNLNPWTIGIYRPPLLQPLMYSGSSAMLRAAPTAKERRRAASAMLDEVHEAISAPRAAPPPLPEMSVQTSAVTSKGGVSATFAVPGLITIPSDGADHGVTIATLELDAKMSWVSIPKKDTKTYLSAKIKNASEYTLLSGPANVYVDGSFISRSTIPGVSPEEKFECALGLDPAIRITYHPLSKKLSQSGLLSKSDVYLYTQRITVHNTKPTLVETIKIIDQIPVSEDSVINVKLLSPALQLPSSNTTAVSPPPNDGASVKSGKVGGLLGSLGSGSSNSTSGNSEKALKAVAKSVKVSSDVVAQWDRPGSDAAPATEEGPDSDSEPVDLKALGKDGKISWLCSVPAQTKTNLTLQWEVSAPVNTNIAGI</sequence>
<dbReference type="EMBL" id="SDEE01000375">
    <property type="protein sequence ID" value="RXW17071.1"/>
    <property type="molecule type" value="Genomic_DNA"/>
</dbReference>
<dbReference type="InterPro" id="IPR011935">
    <property type="entry name" value="CHP02231"/>
</dbReference>
<evidence type="ECO:0008006" key="7">
    <source>
        <dbReference type="Google" id="ProtNLM"/>
    </source>
</evidence>
<feature type="coiled-coil region" evidence="1">
    <location>
        <begin position="155"/>
        <end position="189"/>
    </location>
</feature>
<organism evidence="5 6">
    <name type="scientific">Candolleomyces aberdarensis</name>
    <dbReference type="NCBI Taxonomy" id="2316362"/>
    <lineage>
        <taxon>Eukaryota</taxon>
        <taxon>Fungi</taxon>
        <taxon>Dikarya</taxon>
        <taxon>Basidiomycota</taxon>
        <taxon>Agaricomycotina</taxon>
        <taxon>Agaricomycetes</taxon>
        <taxon>Agaricomycetidae</taxon>
        <taxon>Agaricales</taxon>
        <taxon>Agaricineae</taxon>
        <taxon>Psathyrellaceae</taxon>
        <taxon>Candolleomyces</taxon>
    </lineage>
</organism>
<dbReference type="AlphaFoldDB" id="A0A4Q2DDT3"/>
<dbReference type="STRING" id="2316362.A0A4Q2DDT3"/>
<evidence type="ECO:0000313" key="6">
    <source>
        <dbReference type="Proteomes" id="UP000290288"/>
    </source>
</evidence>
<dbReference type="InterPro" id="IPR037291">
    <property type="entry name" value="DUF4139"/>
</dbReference>
<dbReference type="NCBIfam" id="TIGR02231">
    <property type="entry name" value="mucoidy inhibitor MuiA family protein"/>
    <property type="match status" value="1"/>
</dbReference>
<dbReference type="PANTHER" id="PTHR31005">
    <property type="entry name" value="DUF4139 DOMAIN-CONTAINING PROTEIN"/>
    <property type="match status" value="1"/>
</dbReference>
<accession>A0A4Q2DDT3</accession>
<evidence type="ECO:0000259" key="4">
    <source>
        <dbReference type="Pfam" id="PF13600"/>
    </source>
</evidence>
<reference evidence="5 6" key="1">
    <citation type="submission" date="2019-01" db="EMBL/GenBank/DDBJ databases">
        <title>Draft genome sequence of Psathyrella aberdarensis IHI B618.</title>
        <authorList>
            <person name="Buettner E."/>
            <person name="Kellner H."/>
        </authorList>
    </citation>
    <scope>NUCLEOTIDE SEQUENCE [LARGE SCALE GENOMIC DNA]</scope>
    <source>
        <strain evidence="5 6">IHI B618</strain>
    </source>
</reference>
<dbReference type="PANTHER" id="PTHR31005:SF8">
    <property type="entry name" value="DUF4139 DOMAIN-CONTAINING PROTEIN"/>
    <property type="match status" value="1"/>
</dbReference>
<protein>
    <recommendedName>
        <fullName evidence="7">Mucoidy inhibitor A</fullName>
    </recommendedName>
</protein>
<keyword evidence="6" id="KW-1185">Reference proteome</keyword>
<proteinExistence type="predicted"/>
<feature type="domain" description="DUF4140" evidence="4">
    <location>
        <begin position="30"/>
        <end position="132"/>
    </location>
</feature>
<dbReference type="InterPro" id="IPR025554">
    <property type="entry name" value="DUF4140"/>
</dbReference>